<gene>
    <name evidence="2" type="ORF">MSPICULIGERA_LOCUS18507</name>
</gene>
<accession>A0AA36G5N1</accession>
<evidence type="ECO:0000256" key="1">
    <source>
        <dbReference type="SAM" id="Phobius"/>
    </source>
</evidence>
<sequence length="192" mass="21941">MQISVLEWIELVIRFIIMYAYYYALRRLLKQPDHNPLSACNLLLVVVDMVFIILATAHDYAAKIAEFETFGEIGLELFMFIQLIRTWLQTYIFCLISILQLIAIYTPGHYRGFTRWKSGFCIGIAILLATAPSTISPSAVFIVDPMTNRTGESVRRAAMSRLKINVDTRLAIAFTYILVETIAITAYFKVIQ</sequence>
<feature type="transmembrane region" description="Helical" evidence="1">
    <location>
        <begin position="6"/>
        <end position="25"/>
    </location>
</feature>
<keyword evidence="1" id="KW-1133">Transmembrane helix</keyword>
<feature type="non-terminal residue" evidence="2">
    <location>
        <position position="1"/>
    </location>
</feature>
<keyword evidence="1" id="KW-0812">Transmembrane</keyword>
<feature type="transmembrane region" description="Helical" evidence="1">
    <location>
        <begin position="120"/>
        <end position="143"/>
    </location>
</feature>
<evidence type="ECO:0000313" key="2">
    <source>
        <dbReference type="EMBL" id="CAJ0580309.1"/>
    </source>
</evidence>
<evidence type="ECO:0000313" key="3">
    <source>
        <dbReference type="Proteomes" id="UP001177023"/>
    </source>
</evidence>
<feature type="transmembrane region" description="Helical" evidence="1">
    <location>
        <begin position="170"/>
        <end position="188"/>
    </location>
</feature>
<reference evidence="2" key="1">
    <citation type="submission" date="2023-06" db="EMBL/GenBank/DDBJ databases">
        <authorList>
            <person name="Delattre M."/>
        </authorList>
    </citation>
    <scope>NUCLEOTIDE SEQUENCE</scope>
    <source>
        <strain evidence="2">AF72</strain>
    </source>
</reference>
<keyword evidence="3" id="KW-1185">Reference proteome</keyword>
<dbReference type="Proteomes" id="UP001177023">
    <property type="component" value="Unassembled WGS sequence"/>
</dbReference>
<feature type="transmembrane region" description="Helical" evidence="1">
    <location>
        <begin position="37"/>
        <end position="57"/>
    </location>
</feature>
<keyword evidence="1" id="KW-0472">Membrane</keyword>
<dbReference type="Gene3D" id="1.20.1070.10">
    <property type="entry name" value="Rhodopsin 7-helix transmembrane proteins"/>
    <property type="match status" value="1"/>
</dbReference>
<protein>
    <submittedName>
        <fullName evidence="2">Uncharacterized protein</fullName>
    </submittedName>
</protein>
<name>A0AA36G5N1_9BILA</name>
<dbReference type="EMBL" id="CATQJA010002659">
    <property type="protein sequence ID" value="CAJ0580309.1"/>
    <property type="molecule type" value="Genomic_DNA"/>
</dbReference>
<dbReference type="SUPFAM" id="SSF81321">
    <property type="entry name" value="Family A G protein-coupled receptor-like"/>
    <property type="match status" value="1"/>
</dbReference>
<comment type="caution">
    <text evidence="2">The sequence shown here is derived from an EMBL/GenBank/DDBJ whole genome shotgun (WGS) entry which is preliminary data.</text>
</comment>
<feature type="transmembrane region" description="Helical" evidence="1">
    <location>
        <begin position="88"/>
        <end position="108"/>
    </location>
</feature>
<dbReference type="AlphaFoldDB" id="A0AA36G5N1"/>
<proteinExistence type="predicted"/>
<organism evidence="2 3">
    <name type="scientific">Mesorhabditis spiculigera</name>
    <dbReference type="NCBI Taxonomy" id="96644"/>
    <lineage>
        <taxon>Eukaryota</taxon>
        <taxon>Metazoa</taxon>
        <taxon>Ecdysozoa</taxon>
        <taxon>Nematoda</taxon>
        <taxon>Chromadorea</taxon>
        <taxon>Rhabditida</taxon>
        <taxon>Rhabditina</taxon>
        <taxon>Rhabditomorpha</taxon>
        <taxon>Rhabditoidea</taxon>
        <taxon>Rhabditidae</taxon>
        <taxon>Mesorhabditinae</taxon>
        <taxon>Mesorhabditis</taxon>
    </lineage>
</organism>